<dbReference type="GeneID" id="20081546"/>
<dbReference type="VEuPathDB" id="FungiDB:H310_04496"/>
<dbReference type="AlphaFoldDB" id="A0A024UES5"/>
<accession>A0A024UES5</accession>
<dbReference type="EMBL" id="KI913958">
    <property type="protein sequence ID" value="ETW04138.1"/>
    <property type="molecule type" value="Genomic_DNA"/>
</dbReference>
<gene>
    <name evidence="2" type="ORF">H310_04496</name>
</gene>
<organism evidence="2">
    <name type="scientific">Aphanomyces invadans</name>
    <dbReference type="NCBI Taxonomy" id="157072"/>
    <lineage>
        <taxon>Eukaryota</taxon>
        <taxon>Sar</taxon>
        <taxon>Stramenopiles</taxon>
        <taxon>Oomycota</taxon>
        <taxon>Saprolegniomycetes</taxon>
        <taxon>Saprolegniales</taxon>
        <taxon>Verrucalvaceae</taxon>
        <taxon>Aphanomyces</taxon>
    </lineage>
</organism>
<evidence type="ECO:0000313" key="2">
    <source>
        <dbReference type="EMBL" id="ETW04138.1"/>
    </source>
</evidence>
<reference evidence="2" key="1">
    <citation type="submission" date="2013-12" db="EMBL/GenBank/DDBJ databases">
        <title>The Genome Sequence of Aphanomyces invadans NJM9701.</title>
        <authorList>
            <consortium name="The Broad Institute Genomics Platform"/>
            <person name="Russ C."/>
            <person name="Tyler B."/>
            <person name="van West P."/>
            <person name="Dieguez-Uribeondo J."/>
            <person name="Young S.K."/>
            <person name="Zeng Q."/>
            <person name="Gargeya S."/>
            <person name="Fitzgerald M."/>
            <person name="Abouelleil A."/>
            <person name="Alvarado L."/>
            <person name="Chapman S.B."/>
            <person name="Gainer-Dewar J."/>
            <person name="Goldberg J."/>
            <person name="Griggs A."/>
            <person name="Gujja S."/>
            <person name="Hansen M."/>
            <person name="Howarth C."/>
            <person name="Imamovic A."/>
            <person name="Ireland A."/>
            <person name="Larimer J."/>
            <person name="McCowan C."/>
            <person name="Murphy C."/>
            <person name="Pearson M."/>
            <person name="Poon T.W."/>
            <person name="Priest M."/>
            <person name="Roberts A."/>
            <person name="Saif S."/>
            <person name="Shea T."/>
            <person name="Sykes S."/>
            <person name="Wortman J."/>
            <person name="Nusbaum C."/>
            <person name="Birren B."/>
        </authorList>
    </citation>
    <scope>NUCLEOTIDE SEQUENCE [LARGE SCALE GENOMIC DNA]</scope>
    <source>
        <strain evidence="2">NJM9701</strain>
    </source>
</reference>
<feature type="compositionally biased region" description="Basic residues" evidence="1">
    <location>
        <begin position="7"/>
        <end position="22"/>
    </location>
</feature>
<feature type="region of interest" description="Disordered" evidence="1">
    <location>
        <begin position="1"/>
        <end position="22"/>
    </location>
</feature>
<evidence type="ECO:0000256" key="1">
    <source>
        <dbReference type="SAM" id="MobiDB-lite"/>
    </source>
</evidence>
<dbReference type="EMBL" id="KI913958">
    <property type="protein sequence ID" value="ETW04139.1"/>
    <property type="molecule type" value="Genomic_DNA"/>
</dbReference>
<dbReference type="RefSeq" id="XP_008867095.1">
    <property type="nucleotide sequence ID" value="XM_008868873.1"/>
</dbReference>
<name>A0A024UES5_9STRA</name>
<proteinExistence type="predicted"/>
<sequence>MHPPPGTRKRYKTSHASHTNTKHPTRDVFCRFDRTHPAWNCCLHFWHRTMNPNGSSRHARHKLVATAVLIAGCSRGRAATSADSSSSTTEIGVEKLGLTSWCLTNRPEREGGFDDFPTLLLGLPFLGF</sequence>
<dbReference type="RefSeq" id="XP_008867094.1">
    <property type="nucleotide sequence ID" value="XM_008868872.1"/>
</dbReference>
<protein>
    <submittedName>
        <fullName evidence="2">Uncharacterized protein</fullName>
    </submittedName>
</protein>